<dbReference type="GO" id="GO:0006633">
    <property type="term" value="P:fatty acid biosynthetic process"/>
    <property type="evidence" value="ECO:0007669"/>
    <property type="project" value="UniProtKB-KW"/>
</dbReference>
<dbReference type="Pfam" id="PF01648">
    <property type="entry name" value="ACPS"/>
    <property type="match status" value="1"/>
</dbReference>
<accession>A0A1W1DCZ5</accession>
<evidence type="ECO:0000256" key="7">
    <source>
        <dbReference type="ARBA" id="ARBA00023160"/>
    </source>
</evidence>
<dbReference type="EMBL" id="FPHS01000082">
    <property type="protein sequence ID" value="SFV78981.1"/>
    <property type="molecule type" value="Genomic_DNA"/>
</dbReference>
<dbReference type="EC" id="2.7.8.7" evidence="9"/>
<dbReference type="GO" id="GO:0008897">
    <property type="term" value="F:holo-[acyl-carrier-protein] synthase activity"/>
    <property type="evidence" value="ECO:0007669"/>
    <property type="project" value="UniProtKB-EC"/>
</dbReference>
<keyword evidence="5" id="KW-0460">Magnesium</keyword>
<dbReference type="InterPro" id="IPR037143">
    <property type="entry name" value="4-PPantetheinyl_Trfase_dom_sf"/>
</dbReference>
<dbReference type="SUPFAM" id="SSF56214">
    <property type="entry name" value="4'-phosphopantetheinyl transferase"/>
    <property type="match status" value="1"/>
</dbReference>
<protein>
    <submittedName>
        <fullName evidence="9">Holo-[acyl-carrier protein] synthase</fullName>
        <ecNumber evidence="9">2.7.8.7</ecNumber>
    </submittedName>
</protein>
<keyword evidence="1" id="KW-0444">Lipid biosynthesis</keyword>
<reference evidence="9" key="1">
    <citation type="submission" date="2016-10" db="EMBL/GenBank/DDBJ databases">
        <authorList>
            <person name="de Groot N.N."/>
        </authorList>
    </citation>
    <scope>NUCLEOTIDE SEQUENCE</scope>
</reference>
<dbReference type="InterPro" id="IPR004568">
    <property type="entry name" value="Ppantetheine-prot_Trfase_dom"/>
</dbReference>
<name>A0A1W1DCZ5_9ZZZZ</name>
<dbReference type="HAMAP" id="MF_00101">
    <property type="entry name" value="AcpS"/>
    <property type="match status" value="1"/>
</dbReference>
<evidence type="ECO:0000256" key="4">
    <source>
        <dbReference type="ARBA" id="ARBA00022832"/>
    </source>
</evidence>
<keyword evidence="6" id="KW-0443">Lipid metabolism</keyword>
<evidence type="ECO:0000313" key="9">
    <source>
        <dbReference type="EMBL" id="SFV78981.1"/>
    </source>
</evidence>
<dbReference type="NCBIfam" id="TIGR00516">
    <property type="entry name" value="acpS"/>
    <property type="match status" value="1"/>
</dbReference>
<proteinExistence type="inferred from homology"/>
<keyword evidence="4" id="KW-0276">Fatty acid metabolism</keyword>
<evidence type="ECO:0000256" key="3">
    <source>
        <dbReference type="ARBA" id="ARBA00022723"/>
    </source>
</evidence>
<dbReference type="AlphaFoldDB" id="A0A1W1DCZ5"/>
<gene>
    <name evidence="9" type="ORF">MNB_SUP05-11-579</name>
</gene>
<feature type="domain" description="4'-phosphopantetheinyl transferase" evidence="8">
    <location>
        <begin position="4"/>
        <end position="99"/>
    </location>
</feature>
<keyword evidence="3" id="KW-0479">Metal-binding</keyword>
<sequence>MIYGVGTDIINIERVAHILSKNKDGFVRRVLSEHEQALFANKGDSASYCAKRFAAKEAFAKALGTGIGKIVSFQDLSVRNNDEGKPYFIPSEKLRLFLLNRNIKHAHLSLSDEKYNAVAFVVLELGVEGQNDSTESEYNTTF</sequence>
<keyword evidence="7" id="KW-0275">Fatty acid biosynthesis</keyword>
<evidence type="ECO:0000256" key="2">
    <source>
        <dbReference type="ARBA" id="ARBA00022679"/>
    </source>
</evidence>
<dbReference type="Gene3D" id="3.90.470.20">
    <property type="entry name" value="4'-phosphopantetheinyl transferase domain"/>
    <property type="match status" value="1"/>
</dbReference>
<keyword evidence="2 9" id="KW-0808">Transferase</keyword>
<evidence type="ECO:0000256" key="6">
    <source>
        <dbReference type="ARBA" id="ARBA00023098"/>
    </source>
</evidence>
<evidence type="ECO:0000259" key="8">
    <source>
        <dbReference type="Pfam" id="PF01648"/>
    </source>
</evidence>
<organism evidence="9">
    <name type="scientific">hydrothermal vent metagenome</name>
    <dbReference type="NCBI Taxonomy" id="652676"/>
    <lineage>
        <taxon>unclassified sequences</taxon>
        <taxon>metagenomes</taxon>
        <taxon>ecological metagenomes</taxon>
    </lineage>
</organism>
<dbReference type="InterPro" id="IPR008278">
    <property type="entry name" value="4-PPantetheinyl_Trfase_dom"/>
</dbReference>
<evidence type="ECO:0000256" key="1">
    <source>
        <dbReference type="ARBA" id="ARBA00022516"/>
    </source>
</evidence>
<evidence type="ECO:0000256" key="5">
    <source>
        <dbReference type="ARBA" id="ARBA00022842"/>
    </source>
</evidence>
<dbReference type="NCBIfam" id="TIGR00556">
    <property type="entry name" value="pantethn_trn"/>
    <property type="match status" value="1"/>
</dbReference>
<dbReference type="GO" id="GO:0000287">
    <property type="term" value="F:magnesium ion binding"/>
    <property type="evidence" value="ECO:0007669"/>
    <property type="project" value="InterPro"/>
</dbReference>
<dbReference type="InterPro" id="IPR002582">
    <property type="entry name" value="ACPS"/>
</dbReference>